<protein>
    <submittedName>
        <fullName evidence="2">Uncharacterized protein</fullName>
    </submittedName>
</protein>
<organism evidence="2 3">
    <name type="scientific">Futiania mangrovi</name>
    <dbReference type="NCBI Taxonomy" id="2959716"/>
    <lineage>
        <taxon>Bacteria</taxon>
        <taxon>Pseudomonadati</taxon>
        <taxon>Pseudomonadota</taxon>
        <taxon>Alphaproteobacteria</taxon>
        <taxon>Futianiales</taxon>
        <taxon>Futianiaceae</taxon>
        <taxon>Futiania</taxon>
    </lineage>
</organism>
<dbReference type="Proteomes" id="UP001055804">
    <property type="component" value="Unassembled WGS sequence"/>
</dbReference>
<dbReference type="RefSeq" id="WP_269333521.1">
    <property type="nucleotide sequence ID" value="NZ_JAMZFT010000003.1"/>
</dbReference>
<reference evidence="2" key="1">
    <citation type="submission" date="2022-06" db="EMBL/GenBank/DDBJ databases">
        <title>Isolation and Genomics of Futiania mangrovii gen. nov., sp. nov., a Rare and Metabolically-versatile member in the Class Alphaproteobacteria.</title>
        <authorList>
            <person name="Liu L."/>
            <person name="Huang W.-C."/>
            <person name="Pan J."/>
            <person name="Li J."/>
            <person name="Huang Y."/>
            <person name="Du H."/>
            <person name="Liu Y."/>
            <person name="Li M."/>
        </authorList>
    </citation>
    <scope>NUCLEOTIDE SEQUENCE</scope>
    <source>
        <strain evidence="2">FT118</strain>
    </source>
</reference>
<accession>A0A9J6PDR9</accession>
<evidence type="ECO:0000313" key="3">
    <source>
        <dbReference type="Proteomes" id="UP001055804"/>
    </source>
</evidence>
<keyword evidence="3" id="KW-1185">Reference proteome</keyword>
<dbReference type="EMBL" id="JAMZFT010000003">
    <property type="protein sequence ID" value="MCP1337557.1"/>
    <property type="molecule type" value="Genomic_DNA"/>
</dbReference>
<feature type="region of interest" description="Disordered" evidence="1">
    <location>
        <begin position="56"/>
        <end position="75"/>
    </location>
</feature>
<evidence type="ECO:0000313" key="2">
    <source>
        <dbReference type="EMBL" id="MCP1337557.1"/>
    </source>
</evidence>
<dbReference type="AlphaFoldDB" id="A0A9J6PDR9"/>
<feature type="region of interest" description="Disordered" evidence="1">
    <location>
        <begin position="21"/>
        <end position="42"/>
    </location>
</feature>
<name>A0A9J6PDR9_9PROT</name>
<feature type="compositionally biased region" description="Low complexity" evidence="1">
    <location>
        <begin position="23"/>
        <end position="42"/>
    </location>
</feature>
<proteinExistence type="predicted"/>
<sequence>MTGIANASAFSGFDAPGGDDFSLDLAGPDAAGAPAPSEPEGGTEVAIFPWFGRRGPDYQRNNGGGNGNDGVGGPGNPGDACADLARQMSIKSNNILTFIRLADQYASNGHPGLARDALIKAKNMIVDMQAACSEFAQRCQGSPAVPESDQVRLGLACRDLADVEKEIDKRLVSLSQGNAFDLGGLAQTAGAVFGQVLQILGGIGRALSGPQWQN</sequence>
<comment type="caution">
    <text evidence="2">The sequence shown here is derived from an EMBL/GenBank/DDBJ whole genome shotgun (WGS) entry which is preliminary data.</text>
</comment>
<evidence type="ECO:0000256" key="1">
    <source>
        <dbReference type="SAM" id="MobiDB-lite"/>
    </source>
</evidence>
<gene>
    <name evidence="2" type="ORF">NJQ99_14135</name>
</gene>
<feature type="compositionally biased region" description="Gly residues" evidence="1">
    <location>
        <begin position="62"/>
        <end position="75"/>
    </location>
</feature>